<protein>
    <submittedName>
        <fullName evidence="2">Uncharacterized protein</fullName>
    </submittedName>
</protein>
<evidence type="ECO:0000313" key="2">
    <source>
        <dbReference type="EMBL" id="VDO69228.1"/>
    </source>
</evidence>
<dbReference type="STRING" id="31246.A0A183NDW6"/>
<organism evidence="2 3">
    <name type="scientific">Schistosoma mattheei</name>
    <dbReference type="NCBI Taxonomy" id="31246"/>
    <lineage>
        <taxon>Eukaryota</taxon>
        <taxon>Metazoa</taxon>
        <taxon>Spiralia</taxon>
        <taxon>Lophotrochozoa</taxon>
        <taxon>Platyhelminthes</taxon>
        <taxon>Trematoda</taxon>
        <taxon>Digenea</taxon>
        <taxon>Strigeidida</taxon>
        <taxon>Schistosomatoidea</taxon>
        <taxon>Schistosomatidae</taxon>
        <taxon>Schistosoma</taxon>
    </lineage>
</organism>
<dbReference type="InterPro" id="IPR021600">
    <property type="entry name" value="TFIIE_asu_C"/>
</dbReference>
<dbReference type="Gene3D" id="6.10.140.1250">
    <property type="match status" value="1"/>
</dbReference>
<dbReference type="Pfam" id="PF11521">
    <property type="entry name" value="TFIIE-A_C"/>
    <property type="match status" value="1"/>
</dbReference>
<evidence type="ECO:0000313" key="3">
    <source>
        <dbReference type="Proteomes" id="UP000269396"/>
    </source>
</evidence>
<dbReference type="EMBL" id="UZAL01000242">
    <property type="protein sequence ID" value="VDO69228.1"/>
    <property type="molecule type" value="Genomic_DNA"/>
</dbReference>
<accession>A0A183NDW6</accession>
<dbReference type="Proteomes" id="UP000269396">
    <property type="component" value="Unassembled WGS sequence"/>
</dbReference>
<reference evidence="2 3" key="1">
    <citation type="submission" date="2018-11" db="EMBL/GenBank/DDBJ databases">
        <authorList>
            <consortium name="Pathogen Informatics"/>
        </authorList>
    </citation>
    <scope>NUCLEOTIDE SEQUENCE [LARGE SCALE GENOMIC DNA]</scope>
    <source>
        <strain>Denwood</strain>
        <strain evidence="3">Zambia</strain>
    </source>
</reference>
<proteinExistence type="predicted"/>
<feature type="region of interest" description="Disordered" evidence="1">
    <location>
        <begin position="119"/>
        <end position="141"/>
    </location>
</feature>
<name>A0A183NDW6_9TREM</name>
<keyword evidence="3" id="KW-1185">Reference proteome</keyword>
<dbReference type="AlphaFoldDB" id="A0A183NDW6"/>
<sequence length="199" mass="21574">MYNSLIGAIPLAIFINGIGNTDSQVNIFSNTSDFHSNHTPEDAITQTLAPGRVPSGFGSNLSNYVTASVSHNRLADTTTSETNLMTNTTGGTNAASSSDIMQLLLVHERRGLLTRNSAKNVSVPGRNNAHKTTLSQPDPLVNTENTSVDLHSKKFEVTVGGQLMLYTDVTPAMVKAMTKEEREDYVRVGKLMFTNLMLE</sequence>
<evidence type="ECO:0000256" key="1">
    <source>
        <dbReference type="SAM" id="MobiDB-lite"/>
    </source>
</evidence>
<gene>
    <name evidence="2" type="ORF">SMTD_LOCUS302</name>
</gene>
<feature type="compositionally biased region" description="Polar residues" evidence="1">
    <location>
        <begin position="130"/>
        <end position="141"/>
    </location>
</feature>